<dbReference type="Pfam" id="PF12796">
    <property type="entry name" value="Ank_2"/>
    <property type="match status" value="2"/>
</dbReference>
<dbReference type="AlphaFoldDB" id="A0A8H7ARU2"/>
<feature type="repeat" description="ANK" evidence="3">
    <location>
        <begin position="512"/>
        <end position="536"/>
    </location>
</feature>
<feature type="domain" description="Nephrocystin 3-like N-terminal" evidence="5">
    <location>
        <begin position="244"/>
        <end position="409"/>
    </location>
</feature>
<evidence type="ECO:0000313" key="7">
    <source>
        <dbReference type="Proteomes" id="UP000606974"/>
    </source>
</evidence>
<dbReference type="Proteomes" id="UP000606974">
    <property type="component" value="Unassembled WGS sequence"/>
</dbReference>
<dbReference type="InterPro" id="IPR027417">
    <property type="entry name" value="P-loop_NTPase"/>
</dbReference>
<feature type="repeat" description="ANK" evidence="3">
    <location>
        <begin position="645"/>
        <end position="677"/>
    </location>
</feature>
<dbReference type="SMART" id="SM00248">
    <property type="entry name" value="ANK"/>
    <property type="match status" value="11"/>
</dbReference>
<dbReference type="GO" id="GO:0045944">
    <property type="term" value="P:positive regulation of transcription by RNA polymerase II"/>
    <property type="evidence" value="ECO:0007669"/>
    <property type="project" value="TreeGrafter"/>
</dbReference>
<feature type="domain" description="Heterokaryon incompatibility" evidence="4">
    <location>
        <begin position="26"/>
        <end position="134"/>
    </location>
</feature>
<evidence type="ECO:0000256" key="1">
    <source>
        <dbReference type="ARBA" id="ARBA00022737"/>
    </source>
</evidence>
<gene>
    <name evidence="6" type="ORF">GJ744_003114</name>
</gene>
<protein>
    <recommendedName>
        <fullName evidence="8">Heterokaryon incompatibility domain-containing protein</fullName>
    </recommendedName>
</protein>
<comment type="caution">
    <text evidence="6">The sequence shown here is derived from an EMBL/GenBank/DDBJ whole genome shotgun (WGS) entry which is preliminary data.</text>
</comment>
<feature type="repeat" description="ANK" evidence="3">
    <location>
        <begin position="579"/>
        <end position="611"/>
    </location>
</feature>
<dbReference type="PROSITE" id="PS50088">
    <property type="entry name" value="ANK_REPEAT"/>
    <property type="match status" value="7"/>
</dbReference>
<dbReference type="InterPro" id="IPR050663">
    <property type="entry name" value="Ankyrin-SOCS_Box"/>
</dbReference>
<dbReference type="InterPro" id="IPR056884">
    <property type="entry name" value="NPHP3-like_N"/>
</dbReference>
<evidence type="ECO:0000259" key="5">
    <source>
        <dbReference type="Pfam" id="PF24883"/>
    </source>
</evidence>
<reference evidence="6" key="1">
    <citation type="submission" date="2020-02" db="EMBL/GenBank/DDBJ databases">
        <authorList>
            <person name="Palmer J.M."/>
        </authorList>
    </citation>
    <scope>NUCLEOTIDE SEQUENCE</scope>
    <source>
        <strain evidence="6">EPUS1.4</strain>
        <tissue evidence="6">Thallus</tissue>
    </source>
</reference>
<evidence type="ECO:0000259" key="4">
    <source>
        <dbReference type="Pfam" id="PF06985"/>
    </source>
</evidence>
<dbReference type="EMBL" id="JAACFV010000016">
    <property type="protein sequence ID" value="KAF7511881.1"/>
    <property type="molecule type" value="Genomic_DNA"/>
</dbReference>
<dbReference type="Pfam" id="PF00023">
    <property type="entry name" value="Ank"/>
    <property type="match status" value="2"/>
</dbReference>
<dbReference type="Gene3D" id="3.40.50.300">
    <property type="entry name" value="P-loop containing nucleotide triphosphate hydrolases"/>
    <property type="match status" value="1"/>
</dbReference>
<dbReference type="InterPro" id="IPR010730">
    <property type="entry name" value="HET"/>
</dbReference>
<sequence length="897" mass="100642">MRLLQAKPDGNFSLASFNNSSLIPKYTILSHTWEVDDEEITLQDIMSGDATITKKSGYRKIRFCCDQTRKDGFNYFWVDSCCIDQRSSAEVSRLVNSMFRLYRDASICYVYLADLSVLGGLQDAPSSSHSPLDQAKVDVVPQWHSVFRKSSISERMSWSENRSTTLEEDRAYCLLGIFDILMPLVYGEGEGKAFIRLQDEIDRRSDSRGFGQANWAQEERRCLQTLYSTDYQILKNRLPNRVSGTCQWFLEHDHFKQLQQSISGLLWLSTYAQSGKSVLAKSLVDIDLKNNLVCYFFNSDAPWQKSASNALSAILHQLFLQNPLLVHHALPDFAFEGKRLAELFHKLWNILLKASAGSDTIICVLDGLDECEQQGRNRLLRAIAQYHQEGKSSASESHLPKLKFLLTSRSDNQDSSIQKQLEVLLDVSPYMRIEDNAENAIGRDINTVIEDQISTLNLELFRHKVFDTIRGVEDPEDLEIIHWAITNGHSGLVRIRIETDNVLGINSNCDGSDRTPLSYAAEKGYTGVIEQLLETGRANLESTDNVGRTPLHYASMCDRDDVVRLLLKAEAKTNQVDRNGRTLLSLVAESGKAIMVRMLLDAKADIETQDRYGRAALFYAAQNNHDTVVEILLKSKTNVNLRDKEDQSPLSVAVKNGHAKVVEMLLGAKPDINLLDQSSETMLSRAAQNGDDAVVALLLKANPTVDSKDHKGRTPPILAAREGYDIVVSQLLATGLAGVDLKDVTGRTALSYAASQGHDGVVSQLLATGLADVNSRCTLHFGQRTPLSFAAEEGHCAVIEQLLAVENIVITGKSKFNMEVKPSRQERHHYRAPSVSWWETKTWEVHHPDHGLTALGYAQKREHRHIAQLILGHKIKESFFQLILRKIFGVEERLKSC</sequence>
<keyword evidence="1" id="KW-0677">Repeat</keyword>
<dbReference type="Gene3D" id="1.25.40.20">
    <property type="entry name" value="Ankyrin repeat-containing domain"/>
    <property type="match status" value="3"/>
</dbReference>
<feature type="repeat" description="ANK" evidence="3">
    <location>
        <begin position="678"/>
        <end position="710"/>
    </location>
</feature>
<dbReference type="GO" id="GO:0005634">
    <property type="term" value="C:nucleus"/>
    <property type="evidence" value="ECO:0007669"/>
    <property type="project" value="TreeGrafter"/>
</dbReference>
<dbReference type="OrthoDB" id="341259at2759"/>
<evidence type="ECO:0008006" key="8">
    <source>
        <dbReference type="Google" id="ProtNLM"/>
    </source>
</evidence>
<dbReference type="Pfam" id="PF06985">
    <property type="entry name" value="HET"/>
    <property type="match status" value="1"/>
</dbReference>
<organism evidence="6 7">
    <name type="scientific">Endocarpon pusillum</name>
    <dbReference type="NCBI Taxonomy" id="364733"/>
    <lineage>
        <taxon>Eukaryota</taxon>
        <taxon>Fungi</taxon>
        <taxon>Dikarya</taxon>
        <taxon>Ascomycota</taxon>
        <taxon>Pezizomycotina</taxon>
        <taxon>Eurotiomycetes</taxon>
        <taxon>Chaetothyriomycetidae</taxon>
        <taxon>Verrucariales</taxon>
        <taxon>Verrucariaceae</taxon>
        <taxon>Endocarpon</taxon>
    </lineage>
</organism>
<keyword evidence="7" id="KW-1185">Reference proteome</keyword>
<dbReference type="SUPFAM" id="SSF48403">
    <property type="entry name" value="Ankyrin repeat"/>
    <property type="match status" value="1"/>
</dbReference>
<evidence type="ECO:0000313" key="6">
    <source>
        <dbReference type="EMBL" id="KAF7511881.1"/>
    </source>
</evidence>
<feature type="repeat" description="ANK" evidence="3">
    <location>
        <begin position="612"/>
        <end position="644"/>
    </location>
</feature>
<dbReference type="PROSITE" id="PS50297">
    <property type="entry name" value="ANK_REP_REGION"/>
    <property type="match status" value="5"/>
</dbReference>
<evidence type="ECO:0000256" key="3">
    <source>
        <dbReference type="PROSITE-ProRule" id="PRU00023"/>
    </source>
</evidence>
<dbReference type="Pfam" id="PF24883">
    <property type="entry name" value="NPHP3_N"/>
    <property type="match status" value="1"/>
</dbReference>
<accession>A0A8H7ARU2</accession>
<name>A0A8H7ARU2_9EURO</name>
<feature type="repeat" description="ANK" evidence="3">
    <location>
        <begin position="745"/>
        <end position="778"/>
    </location>
</feature>
<dbReference type="PANTHER" id="PTHR24193:SF121">
    <property type="entry name" value="ADA2A-CONTAINING COMPLEX COMPONENT 3, ISOFORM D"/>
    <property type="match status" value="1"/>
</dbReference>
<dbReference type="InterPro" id="IPR002110">
    <property type="entry name" value="Ankyrin_rpt"/>
</dbReference>
<dbReference type="PANTHER" id="PTHR24193">
    <property type="entry name" value="ANKYRIN REPEAT PROTEIN"/>
    <property type="match status" value="1"/>
</dbReference>
<dbReference type="InterPro" id="IPR036770">
    <property type="entry name" value="Ankyrin_rpt-contain_sf"/>
</dbReference>
<evidence type="ECO:0000256" key="2">
    <source>
        <dbReference type="ARBA" id="ARBA00023043"/>
    </source>
</evidence>
<feature type="repeat" description="ANK" evidence="3">
    <location>
        <begin position="546"/>
        <end position="578"/>
    </location>
</feature>
<keyword evidence="2 3" id="KW-0040">ANK repeat</keyword>
<proteinExistence type="predicted"/>
<dbReference type="GO" id="GO:0000976">
    <property type="term" value="F:transcription cis-regulatory region binding"/>
    <property type="evidence" value="ECO:0007669"/>
    <property type="project" value="TreeGrafter"/>
</dbReference>